<dbReference type="InterPro" id="IPR004099">
    <property type="entry name" value="Pyr_nucl-diS_OxRdtase_dimer"/>
</dbReference>
<evidence type="ECO:0000256" key="7">
    <source>
        <dbReference type="ARBA" id="ARBA00023027"/>
    </source>
</evidence>
<feature type="binding site" evidence="14">
    <location>
        <begin position="185"/>
        <end position="192"/>
    </location>
    <ligand>
        <name>NAD(+)</name>
        <dbReference type="ChEBI" id="CHEBI:57540"/>
    </ligand>
</feature>
<name>A0A7X2IY70_9BACI</name>
<dbReference type="EC" id="1.8.1.4" evidence="2"/>
<feature type="domain" description="FAD/NAD(P)-binding" evidence="18">
    <location>
        <begin position="11"/>
        <end position="331"/>
    </location>
</feature>
<dbReference type="InterPro" id="IPR001100">
    <property type="entry name" value="Pyr_nuc-diS_OxRdtase"/>
</dbReference>
<dbReference type="AlphaFoldDB" id="A0A7X2IY70"/>
<feature type="disulfide bond" description="Redox-active" evidence="15">
    <location>
        <begin position="47"/>
        <end position="52"/>
    </location>
</feature>
<dbReference type="Pfam" id="PF02852">
    <property type="entry name" value="Pyr_redox_dim"/>
    <property type="match status" value="1"/>
</dbReference>
<evidence type="ECO:0000313" key="19">
    <source>
        <dbReference type="EMBL" id="MRX71834.1"/>
    </source>
</evidence>
<dbReference type="Gene3D" id="3.50.50.60">
    <property type="entry name" value="FAD/NAD(P)-binding domain"/>
    <property type="match status" value="2"/>
</dbReference>
<comment type="catalytic activity">
    <reaction evidence="12">
        <text>N(6)-[(R)-dihydrolipoyl]-L-lysyl-[protein] + NAD(+) = N(6)-[(R)-lipoyl]-L-lysyl-[protein] + NADH + H(+)</text>
        <dbReference type="Rhea" id="RHEA:15045"/>
        <dbReference type="Rhea" id="RHEA-COMP:10474"/>
        <dbReference type="Rhea" id="RHEA-COMP:10475"/>
        <dbReference type="ChEBI" id="CHEBI:15378"/>
        <dbReference type="ChEBI" id="CHEBI:57540"/>
        <dbReference type="ChEBI" id="CHEBI:57945"/>
        <dbReference type="ChEBI" id="CHEBI:83099"/>
        <dbReference type="ChEBI" id="CHEBI:83100"/>
        <dbReference type="EC" id="1.8.1.4"/>
    </reaction>
</comment>
<evidence type="ECO:0000256" key="11">
    <source>
        <dbReference type="ARBA" id="ARBA00033023"/>
    </source>
</evidence>
<gene>
    <name evidence="19" type="ORF">GJU40_06545</name>
</gene>
<dbReference type="GO" id="GO:0006103">
    <property type="term" value="P:2-oxoglutarate metabolic process"/>
    <property type="evidence" value="ECO:0007669"/>
    <property type="project" value="TreeGrafter"/>
</dbReference>
<evidence type="ECO:0000256" key="9">
    <source>
        <dbReference type="ARBA" id="ARBA00023284"/>
    </source>
</evidence>
<dbReference type="EMBL" id="WKKI01000008">
    <property type="protein sequence ID" value="MRX71834.1"/>
    <property type="molecule type" value="Genomic_DNA"/>
</dbReference>
<dbReference type="PIRSF" id="PIRSF000350">
    <property type="entry name" value="Mercury_reductase_MerA"/>
    <property type="match status" value="1"/>
</dbReference>
<dbReference type="InterPro" id="IPR012999">
    <property type="entry name" value="Pyr_OxRdtase_I_AS"/>
</dbReference>
<feature type="binding site" evidence="14">
    <location>
        <position position="316"/>
    </location>
    <ligand>
        <name>FAD</name>
        <dbReference type="ChEBI" id="CHEBI:57692"/>
    </ligand>
</feature>
<feature type="domain" description="Pyridine nucleotide-disulphide oxidoreductase dimerisation" evidence="17">
    <location>
        <begin position="351"/>
        <end position="459"/>
    </location>
</feature>
<evidence type="ECO:0000313" key="20">
    <source>
        <dbReference type="Proteomes" id="UP000448867"/>
    </source>
</evidence>
<evidence type="ECO:0000256" key="4">
    <source>
        <dbReference type="ARBA" id="ARBA00022630"/>
    </source>
</evidence>
<dbReference type="SUPFAM" id="SSF51905">
    <property type="entry name" value="FAD/NAD(P)-binding domain"/>
    <property type="match status" value="1"/>
</dbReference>
<keyword evidence="8" id="KW-1015">Disulfide bond</keyword>
<keyword evidence="20" id="KW-1185">Reference proteome</keyword>
<evidence type="ECO:0000256" key="12">
    <source>
        <dbReference type="ARBA" id="ARBA00049187"/>
    </source>
</evidence>
<keyword evidence="5 14" id="KW-0274">FAD</keyword>
<evidence type="ECO:0000256" key="15">
    <source>
        <dbReference type="PIRSR" id="PIRSR000350-4"/>
    </source>
</evidence>
<keyword evidence="6 16" id="KW-0560">Oxidoreductase</keyword>
<evidence type="ECO:0000256" key="6">
    <source>
        <dbReference type="ARBA" id="ARBA00023002"/>
    </source>
</evidence>
<evidence type="ECO:0000256" key="2">
    <source>
        <dbReference type="ARBA" id="ARBA00012608"/>
    </source>
</evidence>
<dbReference type="InterPro" id="IPR050151">
    <property type="entry name" value="Class-I_Pyr_Nuc-Dis_Oxidored"/>
</dbReference>
<evidence type="ECO:0000256" key="3">
    <source>
        <dbReference type="ARBA" id="ARBA00016961"/>
    </source>
</evidence>
<organism evidence="19 20">
    <name type="scientific">Metabacillus lacus</name>
    <dbReference type="NCBI Taxonomy" id="1983721"/>
    <lineage>
        <taxon>Bacteria</taxon>
        <taxon>Bacillati</taxon>
        <taxon>Bacillota</taxon>
        <taxon>Bacilli</taxon>
        <taxon>Bacillales</taxon>
        <taxon>Bacillaceae</taxon>
        <taxon>Metabacillus</taxon>
    </lineage>
</organism>
<evidence type="ECO:0000256" key="16">
    <source>
        <dbReference type="RuleBase" id="RU003691"/>
    </source>
</evidence>
<evidence type="ECO:0000256" key="14">
    <source>
        <dbReference type="PIRSR" id="PIRSR000350-3"/>
    </source>
</evidence>
<dbReference type="PRINTS" id="PR00368">
    <property type="entry name" value="FADPNR"/>
</dbReference>
<protein>
    <recommendedName>
        <fullName evidence="3">Dihydrolipoyl dehydrogenase</fullName>
        <ecNumber evidence="2">1.8.1.4</ecNumber>
    </recommendedName>
    <alternativeName>
        <fullName evidence="10">Dihydrolipoamide dehydrogenase</fullName>
    </alternativeName>
    <alternativeName>
        <fullName evidence="11">E3 component of pyruvate complex</fullName>
    </alternativeName>
</protein>
<evidence type="ECO:0000256" key="1">
    <source>
        <dbReference type="ARBA" id="ARBA00007532"/>
    </source>
</evidence>
<feature type="active site" description="Proton acceptor" evidence="13">
    <location>
        <position position="448"/>
    </location>
</feature>
<dbReference type="Gene3D" id="3.30.390.30">
    <property type="match status" value="1"/>
</dbReference>
<keyword evidence="9 16" id="KW-0676">Redox-active center</keyword>
<evidence type="ECO:0000256" key="8">
    <source>
        <dbReference type="ARBA" id="ARBA00023157"/>
    </source>
</evidence>
<dbReference type="Proteomes" id="UP000448867">
    <property type="component" value="Unassembled WGS sequence"/>
</dbReference>
<dbReference type="InterPro" id="IPR016156">
    <property type="entry name" value="FAD/NAD-linked_Rdtase_dimer_sf"/>
</dbReference>
<feature type="binding site" evidence="14">
    <location>
        <position position="56"/>
    </location>
    <ligand>
        <name>FAD</name>
        <dbReference type="ChEBI" id="CHEBI:57692"/>
    </ligand>
</feature>
<dbReference type="OrthoDB" id="9800167at2"/>
<dbReference type="PRINTS" id="PR00411">
    <property type="entry name" value="PNDRDTASEI"/>
</dbReference>
<evidence type="ECO:0000259" key="17">
    <source>
        <dbReference type="Pfam" id="PF02852"/>
    </source>
</evidence>
<dbReference type="RefSeq" id="WP_154306975.1">
    <property type="nucleotide sequence ID" value="NZ_WKKI01000008.1"/>
</dbReference>
<evidence type="ECO:0000256" key="5">
    <source>
        <dbReference type="ARBA" id="ARBA00022827"/>
    </source>
</evidence>
<keyword evidence="14" id="KW-0547">Nucleotide-binding</keyword>
<dbReference type="PANTHER" id="PTHR22912">
    <property type="entry name" value="DISULFIDE OXIDOREDUCTASE"/>
    <property type="match status" value="1"/>
</dbReference>
<dbReference type="GO" id="GO:0050660">
    <property type="term" value="F:flavin adenine dinucleotide binding"/>
    <property type="evidence" value="ECO:0007669"/>
    <property type="project" value="TreeGrafter"/>
</dbReference>
<accession>A0A7X2IY70</accession>
<dbReference type="PROSITE" id="PS00076">
    <property type="entry name" value="PYRIDINE_REDOX_1"/>
    <property type="match status" value="1"/>
</dbReference>
<feature type="binding site" evidence="14">
    <location>
        <position position="275"/>
    </location>
    <ligand>
        <name>NAD(+)</name>
        <dbReference type="ChEBI" id="CHEBI:57540"/>
    </ligand>
</feature>
<dbReference type="InterPro" id="IPR023753">
    <property type="entry name" value="FAD/NAD-binding_dom"/>
</dbReference>
<dbReference type="InterPro" id="IPR036188">
    <property type="entry name" value="FAD/NAD-bd_sf"/>
</dbReference>
<reference evidence="19 20" key="1">
    <citation type="submission" date="2019-11" db="EMBL/GenBank/DDBJ databases">
        <title>Bacillus lacus genome.</title>
        <authorList>
            <person name="Allen C.J."/>
            <person name="Newman J.D."/>
        </authorList>
    </citation>
    <scope>NUCLEOTIDE SEQUENCE [LARGE SCALE GENOMIC DNA]</scope>
    <source>
        <strain evidence="19 20">KCTC 33946</strain>
    </source>
</reference>
<evidence type="ECO:0000259" key="18">
    <source>
        <dbReference type="Pfam" id="PF07992"/>
    </source>
</evidence>
<comment type="cofactor">
    <cofactor evidence="14">
        <name>FAD</name>
        <dbReference type="ChEBI" id="CHEBI:57692"/>
    </cofactor>
    <text evidence="14">Binds 1 FAD per subunit.</text>
</comment>
<evidence type="ECO:0000256" key="13">
    <source>
        <dbReference type="PIRSR" id="PIRSR000350-2"/>
    </source>
</evidence>
<sequence>MVVGELAHERELIIIGGGPGGYHAAIRASQLGKKVTLVEREALGGVCLNKGCIPSKVLAYGAERLIAMQQDHFLGISAGEHIFDLQTLMKHKDSVIQNLRQGVEGLMKANKVEVLKGSAFFLSENKIGVEGSDSYDVYSFSEGILAVGGTPVLLEDVDHAEKGVLLNPWTIMELKELPQSLILYGNDYITLELAMAFHAFGSNVTIVLPEGQQSFPFDSSINKELSRILKKTGIAVVKGVHYKHAAFSEGSWTLALQGEKGPKTVEGTHLFYSLGTKPSLQNLGLDRLPIILTEEGLIETDQAGRTSIPHIFAIGDITEGPQLAVKAIQQGKTAAEVICGRNSENNHLFLPVTARTSPPIACAGLTEERAALEGYSVRTGEFALSANGYSSITGSKEGLLKVVIDGDNDMLLGVHAMGRGAIELISSGVLSLEMAARAEDLTFAAYPHPSLNEALLEAAEAFRGESIHSIHKAKISKVRV</sequence>
<dbReference type="SUPFAM" id="SSF55424">
    <property type="entry name" value="FAD/NAD-linked reductases, dimerisation (C-terminal) domain"/>
    <property type="match status" value="1"/>
</dbReference>
<dbReference type="GO" id="GO:0004148">
    <property type="term" value="F:dihydrolipoyl dehydrogenase (NADH) activity"/>
    <property type="evidence" value="ECO:0007669"/>
    <property type="project" value="UniProtKB-EC"/>
</dbReference>
<comment type="caution">
    <text evidence="19">The sequence shown here is derived from an EMBL/GenBank/DDBJ whole genome shotgun (WGS) entry which is preliminary data.</text>
</comment>
<dbReference type="PANTHER" id="PTHR22912:SF160">
    <property type="entry name" value="DIHYDROLIPOYL DEHYDROGENASE"/>
    <property type="match status" value="1"/>
</dbReference>
<keyword evidence="7 14" id="KW-0520">NAD</keyword>
<evidence type="ECO:0000256" key="10">
    <source>
        <dbReference type="ARBA" id="ARBA00031281"/>
    </source>
</evidence>
<comment type="similarity">
    <text evidence="1 16">Belongs to the class-I pyridine nucleotide-disulfide oxidoreductase family.</text>
</comment>
<keyword evidence="4 16" id="KW-0285">Flavoprotein</keyword>
<proteinExistence type="inferred from homology"/>
<dbReference type="Pfam" id="PF07992">
    <property type="entry name" value="Pyr_redox_2"/>
    <property type="match status" value="1"/>
</dbReference>